<feature type="chain" id="PRO_5015632127" description="4Fe-4S ferredoxin-type domain-containing protein" evidence="1">
    <location>
        <begin position="21"/>
        <end position="425"/>
    </location>
</feature>
<protein>
    <recommendedName>
        <fullName evidence="4">4Fe-4S ferredoxin-type domain-containing protein</fullName>
    </recommendedName>
</protein>
<proteinExistence type="predicted"/>
<name>A0A2U3KP74_9BACT</name>
<reference evidence="3" key="1">
    <citation type="submission" date="2018-02" db="EMBL/GenBank/DDBJ databases">
        <authorList>
            <person name="Hausmann B."/>
        </authorList>
    </citation>
    <scope>NUCLEOTIDE SEQUENCE [LARGE SCALE GENOMIC DNA]</scope>
    <source>
        <strain evidence="3">Peat soil MAG SbA1</strain>
    </source>
</reference>
<dbReference type="AlphaFoldDB" id="A0A2U3KP74"/>
<evidence type="ECO:0008006" key="4">
    <source>
        <dbReference type="Google" id="ProtNLM"/>
    </source>
</evidence>
<dbReference type="Proteomes" id="UP000238701">
    <property type="component" value="Unassembled WGS sequence"/>
</dbReference>
<evidence type="ECO:0000256" key="1">
    <source>
        <dbReference type="SAM" id="SignalP"/>
    </source>
</evidence>
<accession>A0A2U3KP74</accession>
<organism evidence="2 3">
    <name type="scientific">Candidatus Sulfotelmatobacter kueseliae</name>
    <dbReference type="NCBI Taxonomy" id="2042962"/>
    <lineage>
        <taxon>Bacteria</taxon>
        <taxon>Pseudomonadati</taxon>
        <taxon>Acidobacteriota</taxon>
        <taxon>Terriglobia</taxon>
        <taxon>Terriglobales</taxon>
        <taxon>Candidatus Korobacteraceae</taxon>
        <taxon>Candidatus Sulfotelmatobacter</taxon>
    </lineage>
</organism>
<evidence type="ECO:0000313" key="2">
    <source>
        <dbReference type="EMBL" id="SPF41483.1"/>
    </source>
</evidence>
<dbReference type="EMBL" id="OMOD01000129">
    <property type="protein sequence ID" value="SPF41483.1"/>
    <property type="molecule type" value="Genomic_DNA"/>
</dbReference>
<dbReference type="SUPFAM" id="SSF75011">
    <property type="entry name" value="3-carboxy-cis,cis-mucoante lactonizing enzyme"/>
    <property type="match status" value="1"/>
</dbReference>
<gene>
    <name evidence="2" type="ORF">SBA1_360053</name>
</gene>
<sequence>MRRMLLAVSALVLSAAPMFAQGKLVMEKRLWVLRSSGEMVEYDPSTFAAKQTVKIPVEASQSPQSIAINRLGQILFAPAVSLPLAESDTQSPHKLWFWNGRTATAIDLGLKREVTTTGSNQAVTESAPAVYLSADGQHLFWFASQARRLQREDVDLSVTVEWQAWRTDTNGAGREDLASVKLPECRCPTGTCEESCPFGVVWIPNNGVADFFLMTQFVAGKTEPVYKASALYKEDGGKWTATPLADALRRVGDAAAGGAVVVEAIPDTGCCGWSNQSNDQTLVRNNGKTITVFDERASYKNADYDVSFYTSTAQLSPELDAVAMTVVATAEVNQPIELSEQGQADPEESKQIRKALTELPAVEVRTLSDAPHRVAFLPHATLVGWLNERELLIVEDHMLVTYNVSTGTRRRSNVRVEDAAHVFLR</sequence>
<feature type="signal peptide" evidence="1">
    <location>
        <begin position="1"/>
        <end position="20"/>
    </location>
</feature>
<evidence type="ECO:0000313" key="3">
    <source>
        <dbReference type="Proteomes" id="UP000238701"/>
    </source>
</evidence>
<keyword evidence="1" id="KW-0732">Signal</keyword>